<dbReference type="Pfam" id="PF23023">
    <property type="entry name" value="Anti-Pycsar_Apyc1"/>
    <property type="match status" value="1"/>
</dbReference>
<comment type="caution">
    <text evidence="1">The sequence shown here is derived from an EMBL/GenBank/DDBJ whole genome shotgun (WGS) entry which is preliminary data.</text>
</comment>
<organism evidence="1 2">
    <name type="scientific">Marinomonas balearica</name>
    <dbReference type="NCBI Taxonomy" id="491947"/>
    <lineage>
        <taxon>Bacteria</taxon>
        <taxon>Pseudomonadati</taxon>
        <taxon>Pseudomonadota</taxon>
        <taxon>Gammaproteobacteria</taxon>
        <taxon>Oceanospirillales</taxon>
        <taxon>Oceanospirillaceae</taxon>
        <taxon>Marinomonas</taxon>
    </lineage>
</organism>
<dbReference type="Gene3D" id="3.60.15.10">
    <property type="entry name" value="Ribonuclease Z/Hydroxyacylglutathione hydrolase-like"/>
    <property type="match status" value="1"/>
</dbReference>
<dbReference type="SUPFAM" id="SSF56281">
    <property type="entry name" value="Metallo-hydrolase/oxidoreductase"/>
    <property type="match status" value="1"/>
</dbReference>
<dbReference type="GO" id="GO:0042781">
    <property type="term" value="F:3'-tRNA processing endoribonuclease activity"/>
    <property type="evidence" value="ECO:0007669"/>
    <property type="project" value="TreeGrafter"/>
</dbReference>
<accession>A0A4R6MBJ1</accession>
<dbReference type="RefSeq" id="WP_133503185.1">
    <property type="nucleotide sequence ID" value="NZ_SNXC01000010.1"/>
</dbReference>
<dbReference type="OrthoDB" id="9803916at2"/>
<dbReference type="CDD" id="cd16272">
    <property type="entry name" value="RNaseZ_MBL-fold"/>
    <property type="match status" value="1"/>
</dbReference>
<dbReference type="AlphaFoldDB" id="A0A4R6MBJ1"/>
<dbReference type="Proteomes" id="UP000294656">
    <property type="component" value="Unassembled WGS sequence"/>
</dbReference>
<evidence type="ECO:0000313" key="1">
    <source>
        <dbReference type="EMBL" id="TDO98971.1"/>
    </source>
</evidence>
<sequence length="259" mass="29239">MKIDVVGSGSAFSKTNNTSSILIEDDQGIKWLIDCGPTVPRALFQRGLDVNEIKVIYFTHIHPDHSTGLTALINNWKSFNRSESLDIYCQLDQQEPLKGLVALAIWPETEVCFDIRWHDIEDVFSWPLTQTDSLNQRVWKVETAYTQHEISNRSLKIRLGDCTLFYSGDGRATEETKRLMKGADVAFQECASFVALSDNSSHGDLPDCIGIAEALDLKSLGIYHCWDEEISLLKQVVNKRDNMFLSYDGLTIDLMNGKT</sequence>
<dbReference type="InterPro" id="IPR036866">
    <property type="entry name" value="RibonucZ/Hydroxyglut_hydro"/>
</dbReference>
<name>A0A4R6MBJ1_9GAMM</name>
<keyword evidence="2" id="KW-1185">Reference proteome</keyword>
<proteinExistence type="predicted"/>
<protein>
    <submittedName>
        <fullName evidence="1">Ribonuclease BN (tRNA processing enzyme)</fullName>
    </submittedName>
</protein>
<dbReference type="PANTHER" id="PTHR46018:SF2">
    <property type="entry name" value="ZINC PHOSPHODIESTERASE ELAC PROTEIN 1"/>
    <property type="match status" value="1"/>
</dbReference>
<dbReference type="PANTHER" id="PTHR46018">
    <property type="entry name" value="ZINC PHOSPHODIESTERASE ELAC PROTEIN 1"/>
    <property type="match status" value="1"/>
</dbReference>
<evidence type="ECO:0000313" key="2">
    <source>
        <dbReference type="Proteomes" id="UP000294656"/>
    </source>
</evidence>
<reference evidence="1 2" key="1">
    <citation type="submission" date="2019-03" db="EMBL/GenBank/DDBJ databases">
        <title>Genomic Encyclopedia of Type Strains, Phase III (KMG-III): the genomes of soil and plant-associated and newly described type strains.</title>
        <authorList>
            <person name="Whitman W."/>
        </authorList>
    </citation>
    <scope>NUCLEOTIDE SEQUENCE [LARGE SCALE GENOMIC DNA]</scope>
    <source>
        <strain evidence="1 2">CECT 7378</strain>
    </source>
</reference>
<dbReference type="EMBL" id="SNXC01000010">
    <property type="protein sequence ID" value="TDO98971.1"/>
    <property type="molecule type" value="Genomic_DNA"/>
</dbReference>
<gene>
    <name evidence="1" type="ORF">DFP79_1395</name>
</gene>